<name>H8WY04_CANO9</name>
<feature type="compositionally biased region" description="Basic and acidic residues" evidence="2">
    <location>
        <begin position="339"/>
        <end position="364"/>
    </location>
</feature>
<dbReference type="HOGENOM" id="CLU_368005_0_0_1"/>
<dbReference type="KEGG" id="cot:CORT_0A05640"/>
<reference evidence="3 4" key="1">
    <citation type="journal article" date="2012" name="PLoS ONE">
        <title>Sequence and analysis of the genome of the pathogenic yeast Candida orthopsilosis.</title>
        <authorList>
            <person name="Riccombeni A."/>
            <person name="Vidanes G."/>
            <person name="Proux-Wera E."/>
            <person name="Wolfe K.H."/>
            <person name="Butler G."/>
        </authorList>
    </citation>
    <scope>NUCLEOTIDE SEQUENCE [LARGE SCALE GENOMIC DNA]</scope>
    <source>
        <strain evidence="3 4">Co 90-125</strain>
    </source>
</reference>
<dbReference type="OrthoDB" id="284473at2759"/>
<accession>H8WY04</accession>
<organism evidence="3 4">
    <name type="scientific">Candida orthopsilosis (strain 90-125)</name>
    <name type="common">Yeast</name>
    <dbReference type="NCBI Taxonomy" id="1136231"/>
    <lineage>
        <taxon>Eukaryota</taxon>
        <taxon>Fungi</taxon>
        <taxon>Dikarya</taxon>
        <taxon>Ascomycota</taxon>
        <taxon>Saccharomycotina</taxon>
        <taxon>Pichiomycetes</taxon>
        <taxon>Debaryomycetaceae</taxon>
        <taxon>Candida/Lodderomyces clade</taxon>
        <taxon>Candida</taxon>
    </lineage>
</organism>
<dbReference type="GeneID" id="14537060"/>
<feature type="compositionally biased region" description="Basic and acidic residues" evidence="2">
    <location>
        <begin position="73"/>
        <end position="86"/>
    </location>
</feature>
<proteinExistence type="predicted"/>
<evidence type="ECO:0000313" key="3">
    <source>
        <dbReference type="EMBL" id="CCG20951.1"/>
    </source>
</evidence>
<dbReference type="AlphaFoldDB" id="H8WY04"/>
<dbReference type="RefSeq" id="XP_003866391.1">
    <property type="nucleotide sequence ID" value="XM_003866343.1"/>
</dbReference>
<feature type="region of interest" description="Disordered" evidence="2">
    <location>
        <begin position="339"/>
        <end position="366"/>
    </location>
</feature>
<dbReference type="eggNOG" id="ENOG502RPPX">
    <property type="taxonomic scope" value="Eukaryota"/>
</dbReference>
<sequence>MNSFFSKSHNKTSLLPPPPLGPYGVSNSMSLKSSIFTNPTISAKPSSSNFNATSARSRSSSPYINGLNSSPTPKDRSSDAKLRNESLKPPIKTTSMWDLEEISESYRRTGDLPPPLSPTIPQIKTHQFPSVVSPKRKSTKDQKKESQSSNKLNSPIPIHPKSSSIKKDIFFTAENENALHGYTSSQHAFDNKAAGETSQSGSHRHKVSEDMPLSVLSPTLPTSFSKIQHSAHSKSDGLSSDNLESKHRGYEEEAKRSPNAPIFKRVETSVGVFKWINKMHDTAKPKFLVRVIMNNKMKFKERVSSPSNFPTLNGLKITTQKQANERSIVETNFRKFKSDTSEAKNNRQDSIETKFDSKHQKKPLESALTMNPCSSDIEMYKGVKDKQEKEIEKLVKLVEEKDKLLKDSSKRLNALEREIKVQLVKNEPRSSQKCTGLFINETIGPEQPSLLPELKLTKAQAEDVKTKLTKKKKYWLDICKNVQADIEKLWKTLELTRGSFPENWKAPHIKFEDIQVIVMQVDVCIMKMVSLDYDERSKVVTSTLPSERSWKALDIDVEGLITYIELLLASGDILTTSKEIPLEVEFLKTLKCLLFQTRALIVKRINSILLKVVDTYIKKMGVSNDVVPPTPTASDDITLSRKIIQLQQQNLKNSESLQHHFVNSQPEYLNSMLASTFSCVWERSTSNILHAQQSYNLEAFDKSIKPSLQTYYLPMGIYSNLNEVNCVLFNVVVYFLETYNKMNPDRIVNYKLHSGST</sequence>
<evidence type="ECO:0000313" key="4">
    <source>
        <dbReference type="Proteomes" id="UP000005018"/>
    </source>
</evidence>
<evidence type="ECO:0000256" key="1">
    <source>
        <dbReference type="SAM" id="Coils"/>
    </source>
</evidence>
<feature type="region of interest" description="Disordered" evidence="2">
    <location>
        <begin position="1"/>
        <end position="161"/>
    </location>
</feature>
<evidence type="ECO:0000256" key="2">
    <source>
        <dbReference type="SAM" id="MobiDB-lite"/>
    </source>
</evidence>
<dbReference type="Proteomes" id="UP000005018">
    <property type="component" value="Chromosome 1"/>
</dbReference>
<feature type="compositionally biased region" description="Basic and acidic residues" evidence="2">
    <location>
        <begin position="243"/>
        <end position="256"/>
    </location>
</feature>
<feature type="compositionally biased region" description="Polar residues" evidence="2">
    <location>
        <begin position="1"/>
        <end position="13"/>
    </location>
</feature>
<keyword evidence="1" id="KW-0175">Coiled coil</keyword>
<dbReference type="EMBL" id="HE681719">
    <property type="protein sequence ID" value="CCG20951.1"/>
    <property type="molecule type" value="Genomic_DNA"/>
</dbReference>
<feature type="region of interest" description="Disordered" evidence="2">
    <location>
        <begin position="189"/>
        <end position="257"/>
    </location>
</feature>
<feature type="compositionally biased region" description="Polar residues" evidence="2">
    <location>
        <begin position="216"/>
        <end position="242"/>
    </location>
</feature>
<feature type="compositionally biased region" description="Polar residues" evidence="2">
    <location>
        <begin position="119"/>
        <end position="130"/>
    </location>
</feature>
<keyword evidence="4" id="KW-1185">Reference proteome</keyword>
<gene>
    <name evidence="3" type="ORF">CORT_0A05640</name>
</gene>
<protein>
    <submittedName>
        <fullName evidence="3">Uncharacterized protein</fullName>
    </submittedName>
</protein>
<feature type="coiled-coil region" evidence="1">
    <location>
        <begin position="377"/>
        <end position="425"/>
    </location>
</feature>
<feature type="compositionally biased region" description="Polar residues" evidence="2">
    <location>
        <begin position="25"/>
        <end position="72"/>
    </location>
</feature>